<evidence type="ECO:0000313" key="3">
    <source>
        <dbReference type="Proteomes" id="UP000034215"/>
    </source>
</evidence>
<sequence>MRKYFHIFKISFEEELAYKWNFILWRFRNVLQIFLTYFLWSTVYSDPTRQIFGYDRTEILTYVFGIMIVRALVLSAKAMSVGNDVASGDLSNYLVKPMNYFKYWMTRDIASKALNLIFASVEFAVLFIILKPPFFFQKDFGVILAFLVSIILAMLIYFLILFLLGSIPFWVPEIGWGSHFLVTVVIVEALSGSLFPINILPEVLQSIILATPFPYLIYFPVQVYLGNITGWALFGGLLIAISWVGVLWTFLNIVWQKGLKVYQSFGG</sequence>
<keyword evidence="1" id="KW-0472">Membrane</keyword>
<comment type="caution">
    <text evidence="2">The sequence shown here is derived from an EMBL/GenBank/DDBJ whole genome shotgun (WGS) entry which is preliminary data.</text>
</comment>
<feature type="transmembrane region" description="Helical" evidence="1">
    <location>
        <begin position="207"/>
        <end position="225"/>
    </location>
</feature>
<name>A0A0G0QXR8_9BACT</name>
<evidence type="ECO:0000313" key="2">
    <source>
        <dbReference type="EMBL" id="KKR44983.1"/>
    </source>
</evidence>
<dbReference type="InterPro" id="IPR010390">
    <property type="entry name" value="ABC-2_transporter-like"/>
</dbReference>
<evidence type="ECO:0008006" key="4">
    <source>
        <dbReference type="Google" id="ProtNLM"/>
    </source>
</evidence>
<dbReference type="AlphaFoldDB" id="A0A0G0QXR8"/>
<dbReference type="PANTHER" id="PTHR36832:SF1">
    <property type="entry name" value="SLR1174 PROTEIN"/>
    <property type="match status" value="1"/>
</dbReference>
<reference evidence="2 3" key="1">
    <citation type="journal article" date="2015" name="Nature">
        <title>rRNA introns, odd ribosomes, and small enigmatic genomes across a large radiation of phyla.</title>
        <authorList>
            <person name="Brown C.T."/>
            <person name="Hug L.A."/>
            <person name="Thomas B.C."/>
            <person name="Sharon I."/>
            <person name="Castelle C.J."/>
            <person name="Singh A."/>
            <person name="Wilkins M.J."/>
            <person name="Williams K.H."/>
            <person name="Banfield J.F."/>
        </authorList>
    </citation>
    <scope>NUCLEOTIDE SEQUENCE [LARGE SCALE GENOMIC DNA]</scope>
</reference>
<gene>
    <name evidence="2" type="ORF">UT76_C0001G0036</name>
</gene>
<keyword evidence="1" id="KW-0812">Transmembrane</keyword>
<organism evidence="2 3">
    <name type="scientific">Candidatus Woesebacteria bacterium GW2011_GWB1_40_12</name>
    <dbReference type="NCBI Taxonomy" id="1618576"/>
    <lineage>
        <taxon>Bacteria</taxon>
        <taxon>Candidatus Woeseibacteriota</taxon>
    </lineage>
</organism>
<feature type="transmembrane region" description="Helical" evidence="1">
    <location>
        <begin position="142"/>
        <end position="164"/>
    </location>
</feature>
<feature type="transmembrane region" description="Helical" evidence="1">
    <location>
        <begin position="59"/>
        <end position="79"/>
    </location>
</feature>
<dbReference type="Pfam" id="PF06182">
    <property type="entry name" value="ABC2_membrane_6"/>
    <property type="match status" value="1"/>
</dbReference>
<feature type="transmembrane region" description="Helical" evidence="1">
    <location>
        <begin position="176"/>
        <end position="195"/>
    </location>
</feature>
<accession>A0A0G0QXR8</accession>
<protein>
    <recommendedName>
        <fullName evidence="4">ABC transporter permease protein</fullName>
    </recommendedName>
</protein>
<dbReference type="Proteomes" id="UP000034215">
    <property type="component" value="Unassembled WGS sequence"/>
</dbReference>
<feature type="transmembrane region" description="Helical" evidence="1">
    <location>
        <begin position="109"/>
        <end position="130"/>
    </location>
</feature>
<evidence type="ECO:0000256" key="1">
    <source>
        <dbReference type="SAM" id="Phobius"/>
    </source>
</evidence>
<proteinExistence type="predicted"/>
<feature type="transmembrane region" description="Helical" evidence="1">
    <location>
        <begin position="231"/>
        <end position="255"/>
    </location>
</feature>
<keyword evidence="1" id="KW-1133">Transmembrane helix</keyword>
<dbReference type="EMBL" id="LBYA01000001">
    <property type="protein sequence ID" value="KKR44983.1"/>
    <property type="molecule type" value="Genomic_DNA"/>
</dbReference>
<dbReference type="PANTHER" id="PTHR36832">
    <property type="entry name" value="SLR1174 PROTEIN-RELATED"/>
    <property type="match status" value="1"/>
</dbReference>